<proteinExistence type="predicted"/>
<sequence>MATIPMSSVSYVVGTVSSWFESRHQNSLARPTSRLGNIASLPKELIIAIMESAEWSDILRLRRCCKIMESTSRTRSVWVALLHRYYLMVFPRPFLLPKPLEHCTSGELEALITGWFKEVRDLSDTFSPPHISVLQVNTDDLEKLGTIPGGRFLLFSARNGSVFYLNPQSNSSPTLLIPSPFPDAEVEVTLNMSFEPLLPRDDTSLSHEALEEQWFPQSLKLVLAWNDYGTVYPLVHETVIEVWTIHPQVYNGNFLGYAGERLSSFNEEPDGGIQSCAILGDKVAYGMCGTRLPTIPAIIVVNWAGKTQGSFPCDRVYLSIYPSKNLMLLPEDRLMIVYRTQVSIWNLRQATHRHCRQPSQRKRVPLTVPAWEQSLGDTIIFETCTPFFIRNSIRIVIPTLTGLYGIVLPCFKEPPWDPSIEVLRLVEGKYNLAGADSYQSYGYRKGASNFSSSQLLLQYSWPDDLPILGIVQPITECRSWLHKHFYFDEALNCIQSFQERTSQYHVISLSNNH</sequence>
<organism evidence="2 3">
    <name type="scientific">Coprinopsis marcescibilis</name>
    <name type="common">Agaric fungus</name>
    <name type="synonym">Psathyrella marcescibilis</name>
    <dbReference type="NCBI Taxonomy" id="230819"/>
    <lineage>
        <taxon>Eukaryota</taxon>
        <taxon>Fungi</taxon>
        <taxon>Dikarya</taxon>
        <taxon>Basidiomycota</taxon>
        <taxon>Agaricomycotina</taxon>
        <taxon>Agaricomycetes</taxon>
        <taxon>Agaricomycetidae</taxon>
        <taxon>Agaricales</taxon>
        <taxon>Agaricineae</taxon>
        <taxon>Psathyrellaceae</taxon>
        <taxon>Coprinopsis</taxon>
    </lineage>
</organism>
<protein>
    <recommendedName>
        <fullName evidence="1">F-box domain-containing protein</fullName>
    </recommendedName>
</protein>
<reference evidence="2 3" key="1">
    <citation type="journal article" date="2019" name="Nat. Ecol. Evol.">
        <title>Megaphylogeny resolves global patterns of mushroom evolution.</title>
        <authorList>
            <person name="Varga T."/>
            <person name="Krizsan K."/>
            <person name="Foldi C."/>
            <person name="Dima B."/>
            <person name="Sanchez-Garcia M."/>
            <person name="Sanchez-Ramirez S."/>
            <person name="Szollosi G.J."/>
            <person name="Szarkandi J.G."/>
            <person name="Papp V."/>
            <person name="Albert L."/>
            <person name="Andreopoulos W."/>
            <person name="Angelini C."/>
            <person name="Antonin V."/>
            <person name="Barry K.W."/>
            <person name="Bougher N.L."/>
            <person name="Buchanan P."/>
            <person name="Buyck B."/>
            <person name="Bense V."/>
            <person name="Catcheside P."/>
            <person name="Chovatia M."/>
            <person name="Cooper J."/>
            <person name="Damon W."/>
            <person name="Desjardin D."/>
            <person name="Finy P."/>
            <person name="Geml J."/>
            <person name="Haridas S."/>
            <person name="Hughes K."/>
            <person name="Justo A."/>
            <person name="Karasinski D."/>
            <person name="Kautmanova I."/>
            <person name="Kiss B."/>
            <person name="Kocsube S."/>
            <person name="Kotiranta H."/>
            <person name="LaButti K.M."/>
            <person name="Lechner B.E."/>
            <person name="Liimatainen K."/>
            <person name="Lipzen A."/>
            <person name="Lukacs Z."/>
            <person name="Mihaltcheva S."/>
            <person name="Morgado L.N."/>
            <person name="Niskanen T."/>
            <person name="Noordeloos M.E."/>
            <person name="Ohm R.A."/>
            <person name="Ortiz-Santana B."/>
            <person name="Ovrebo C."/>
            <person name="Racz N."/>
            <person name="Riley R."/>
            <person name="Savchenko A."/>
            <person name="Shiryaev A."/>
            <person name="Soop K."/>
            <person name="Spirin V."/>
            <person name="Szebenyi C."/>
            <person name="Tomsovsky M."/>
            <person name="Tulloss R.E."/>
            <person name="Uehling J."/>
            <person name="Grigoriev I.V."/>
            <person name="Vagvolgyi C."/>
            <person name="Papp T."/>
            <person name="Martin F.M."/>
            <person name="Miettinen O."/>
            <person name="Hibbett D.S."/>
            <person name="Nagy L.G."/>
        </authorList>
    </citation>
    <scope>NUCLEOTIDE SEQUENCE [LARGE SCALE GENOMIC DNA]</scope>
    <source>
        <strain evidence="2 3">CBS 121175</strain>
    </source>
</reference>
<dbReference type="OrthoDB" id="3068749at2759"/>
<dbReference type="Proteomes" id="UP000307440">
    <property type="component" value="Unassembled WGS sequence"/>
</dbReference>
<accession>A0A5C3L6F7</accession>
<dbReference type="InterPro" id="IPR036047">
    <property type="entry name" value="F-box-like_dom_sf"/>
</dbReference>
<dbReference type="PROSITE" id="PS50181">
    <property type="entry name" value="FBOX"/>
    <property type="match status" value="1"/>
</dbReference>
<evidence type="ECO:0000259" key="1">
    <source>
        <dbReference type="PROSITE" id="PS50181"/>
    </source>
</evidence>
<dbReference type="AlphaFoldDB" id="A0A5C3L6F7"/>
<keyword evidence="3" id="KW-1185">Reference proteome</keyword>
<dbReference type="InterPro" id="IPR001810">
    <property type="entry name" value="F-box_dom"/>
</dbReference>
<evidence type="ECO:0000313" key="3">
    <source>
        <dbReference type="Proteomes" id="UP000307440"/>
    </source>
</evidence>
<dbReference type="EMBL" id="ML210157">
    <property type="protein sequence ID" value="TFK28255.1"/>
    <property type="molecule type" value="Genomic_DNA"/>
</dbReference>
<evidence type="ECO:0000313" key="2">
    <source>
        <dbReference type="EMBL" id="TFK28255.1"/>
    </source>
</evidence>
<gene>
    <name evidence="2" type="ORF">FA15DRAFT_665476</name>
</gene>
<feature type="domain" description="F-box" evidence="1">
    <location>
        <begin position="35"/>
        <end position="81"/>
    </location>
</feature>
<dbReference type="SUPFAM" id="SSF81383">
    <property type="entry name" value="F-box domain"/>
    <property type="match status" value="1"/>
</dbReference>
<name>A0A5C3L6F7_COPMA</name>